<evidence type="ECO:0000313" key="5">
    <source>
        <dbReference type="EMBL" id="GJJ43181.1"/>
    </source>
</evidence>
<evidence type="ECO:0000256" key="1">
    <source>
        <dbReference type="ARBA" id="ARBA00022723"/>
    </source>
</evidence>
<reference evidence="5 6" key="1">
    <citation type="submission" date="2021-11" db="EMBL/GenBank/DDBJ databases">
        <title>Whole genome sequences of diphtheriae toxin producing Corynebacterium ulcerans isolates from cats in Osaka, Japan.</title>
        <authorList>
            <person name="Umeda K."/>
            <person name="Hirai Y."/>
        </authorList>
    </citation>
    <scope>NUCLEOTIDE SEQUENCE [LARGE SCALE GENOMIC DNA]</scope>
    <source>
        <strain evidence="5 6">12109B-1</strain>
    </source>
</reference>
<dbReference type="PANTHER" id="PTHR10587">
    <property type="entry name" value="GLYCOSYL TRANSFERASE-RELATED"/>
    <property type="match status" value="1"/>
</dbReference>
<dbReference type="GO" id="GO:0016787">
    <property type="term" value="F:hydrolase activity"/>
    <property type="evidence" value="ECO:0007669"/>
    <property type="project" value="UniProtKB-KW"/>
</dbReference>
<dbReference type="GO" id="GO:0046872">
    <property type="term" value="F:metal ion binding"/>
    <property type="evidence" value="ECO:0007669"/>
    <property type="project" value="UniProtKB-KW"/>
</dbReference>
<keyword evidence="3" id="KW-0812">Transmembrane</keyword>
<evidence type="ECO:0000313" key="6">
    <source>
        <dbReference type="Proteomes" id="UP001205910"/>
    </source>
</evidence>
<dbReference type="Pfam" id="PF01522">
    <property type="entry name" value="Polysacc_deac_1"/>
    <property type="match status" value="1"/>
</dbReference>
<dbReference type="SUPFAM" id="SSF88713">
    <property type="entry name" value="Glycoside hydrolase/deacetylase"/>
    <property type="match status" value="1"/>
</dbReference>
<sequence length="468" mass="50386">MKNVRGVRRYGGFLREAAVILGVFIAMGSLSACVVNDSNASGKSSEAALATQPATSVLVDKDLGMISNENPALPIRVQWPIVESHPLLAASMARWAEQKVNAFIATYPENRDKPSELNGSGEQLLDGDVVATRLTINEFGGANWASESKTFFSDKESVWLGSDLIAQDRKRDLSNAILNKLAAEYDVTGINPGDLADNPDIFSDVLVDNGQLHIRLPQASVVSSSAGVIDVDVPAEGFLSENGKRISPVAFKPSPPSALGLPRATPPPAPSVDCAVLKCVALTFDDGPGPYTNQILDTLDQHGVKATFFETGNSIPRFPDVVRRQLASGMEIGSHTVTHRQLTLLSQEEQQKEADGASHQLVELGVPRPLMLRPPYGSWNNSTQNLGYSLILWNVDSEDWKNRDATVTTNNIMAQVKAGSIVLMHDIHPSTAQALPGIILKLKEQGYTLVTVSELIGTPVAGQVYYGR</sequence>
<name>A0ABD0BKS6_CORUL</name>
<evidence type="ECO:0000259" key="4">
    <source>
        <dbReference type="PROSITE" id="PS51677"/>
    </source>
</evidence>
<dbReference type="KEGG" id="cuz:Cul05146_1818"/>
<dbReference type="InterPro" id="IPR011330">
    <property type="entry name" value="Glyco_hydro/deAcase_b/a-brl"/>
</dbReference>
<dbReference type="PROSITE" id="PS51257">
    <property type="entry name" value="PROKAR_LIPOPROTEIN"/>
    <property type="match status" value="1"/>
</dbReference>
<dbReference type="Gene3D" id="3.20.20.370">
    <property type="entry name" value="Glycoside hydrolase/deacetylase"/>
    <property type="match status" value="1"/>
</dbReference>
<dbReference type="RefSeq" id="WP_013912174.1">
    <property type="nucleotide sequence ID" value="NZ_AP019662.1"/>
</dbReference>
<evidence type="ECO:0000256" key="2">
    <source>
        <dbReference type="ARBA" id="ARBA00022801"/>
    </source>
</evidence>
<organism evidence="5 6">
    <name type="scientific">Corynebacterium ulcerans</name>
    <dbReference type="NCBI Taxonomy" id="65058"/>
    <lineage>
        <taxon>Bacteria</taxon>
        <taxon>Bacillati</taxon>
        <taxon>Actinomycetota</taxon>
        <taxon>Actinomycetes</taxon>
        <taxon>Mycobacteriales</taxon>
        <taxon>Corynebacteriaceae</taxon>
        <taxon>Corynebacterium</taxon>
    </lineage>
</organism>
<dbReference type="EMBL" id="BQFK01000003">
    <property type="protein sequence ID" value="GJJ43181.1"/>
    <property type="molecule type" value="Genomic_DNA"/>
</dbReference>
<protein>
    <recommendedName>
        <fullName evidence="4">NodB homology domain-containing protein</fullName>
    </recommendedName>
</protein>
<keyword evidence="3" id="KW-1133">Transmembrane helix</keyword>
<dbReference type="InterPro" id="IPR002509">
    <property type="entry name" value="NODB_dom"/>
</dbReference>
<feature type="domain" description="NodB homology" evidence="4">
    <location>
        <begin position="278"/>
        <end position="450"/>
    </location>
</feature>
<dbReference type="PANTHER" id="PTHR10587:SF133">
    <property type="entry name" value="CHITIN DEACETYLASE 1-RELATED"/>
    <property type="match status" value="1"/>
</dbReference>
<dbReference type="PROSITE" id="PS51677">
    <property type="entry name" value="NODB"/>
    <property type="match status" value="1"/>
</dbReference>
<evidence type="ECO:0000256" key="3">
    <source>
        <dbReference type="SAM" id="Phobius"/>
    </source>
</evidence>
<gene>
    <name evidence="5" type="ORF">CULCOIPH005_13700</name>
</gene>
<dbReference type="InterPro" id="IPR050248">
    <property type="entry name" value="Polysacc_deacetylase_ArnD"/>
</dbReference>
<keyword evidence="2" id="KW-0378">Hydrolase</keyword>
<dbReference type="AlphaFoldDB" id="A0ABD0BKS6"/>
<proteinExistence type="predicted"/>
<keyword evidence="3" id="KW-0472">Membrane</keyword>
<dbReference type="Proteomes" id="UP001205910">
    <property type="component" value="Unassembled WGS sequence"/>
</dbReference>
<dbReference type="CDD" id="cd10917">
    <property type="entry name" value="CE4_NodB_like_6s_7s"/>
    <property type="match status" value="1"/>
</dbReference>
<accession>A0ABD0BKS6</accession>
<feature type="transmembrane region" description="Helical" evidence="3">
    <location>
        <begin position="12"/>
        <end position="32"/>
    </location>
</feature>
<comment type="caution">
    <text evidence="5">The sequence shown here is derived from an EMBL/GenBank/DDBJ whole genome shotgun (WGS) entry which is preliminary data.</text>
</comment>
<keyword evidence="1" id="KW-0479">Metal-binding</keyword>